<gene>
    <name evidence="2" type="ORF">L207DRAFT_515342</name>
</gene>
<evidence type="ECO:0000313" key="3">
    <source>
        <dbReference type="Proteomes" id="UP000235786"/>
    </source>
</evidence>
<organism evidence="2 3">
    <name type="scientific">Hyaloscypha variabilis (strain UAMH 11265 / GT02V1 / F)</name>
    <name type="common">Meliniomyces variabilis</name>
    <dbReference type="NCBI Taxonomy" id="1149755"/>
    <lineage>
        <taxon>Eukaryota</taxon>
        <taxon>Fungi</taxon>
        <taxon>Dikarya</taxon>
        <taxon>Ascomycota</taxon>
        <taxon>Pezizomycotina</taxon>
        <taxon>Leotiomycetes</taxon>
        <taxon>Helotiales</taxon>
        <taxon>Hyaloscyphaceae</taxon>
        <taxon>Hyaloscypha</taxon>
        <taxon>Hyaloscypha variabilis</taxon>
    </lineage>
</organism>
<dbReference type="EMBL" id="KZ613950">
    <property type="protein sequence ID" value="PMD36867.1"/>
    <property type="molecule type" value="Genomic_DNA"/>
</dbReference>
<dbReference type="OrthoDB" id="449382at2759"/>
<dbReference type="PANTHER" id="PTHR31126">
    <property type="entry name" value="TYROSINE-PROTEIN PHOSPHATASE"/>
    <property type="match status" value="1"/>
</dbReference>
<dbReference type="InterPro" id="IPR000387">
    <property type="entry name" value="Tyr_Pase_dom"/>
</dbReference>
<dbReference type="Gene3D" id="3.90.190.10">
    <property type="entry name" value="Protein tyrosine phosphatase superfamily"/>
    <property type="match status" value="1"/>
</dbReference>
<dbReference type="AlphaFoldDB" id="A0A2J6RED1"/>
<proteinExistence type="predicted"/>
<dbReference type="SUPFAM" id="SSF52799">
    <property type="entry name" value="(Phosphotyrosine protein) phosphatases II"/>
    <property type="match status" value="1"/>
</dbReference>
<name>A0A2J6RED1_HYAVF</name>
<evidence type="ECO:0000313" key="2">
    <source>
        <dbReference type="EMBL" id="PMD36867.1"/>
    </source>
</evidence>
<feature type="domain" description="Tyrosine specific protein phosphatases" evidence="1">
    <location>
        <begin position="153"/>
        <end position="192"/>
    </location>
</feature>
<dbReference type="STRING" id="1149755.A0A2J6RED1"/>
<dbReference type="PANTHER" id="PTHR31126:SF1">
    <property type="entry name" value="TYROSINE SPECIFIC PROTEIN PHOSPHATASES DOMAIN-CONTAINING PROTEIN"/>
    <property type="match status" value="1"/>
</dbReference>
<dbReference type="GO" id="GO:0004721">
    <property type="term" value="F:phosphoprotein phosphatase activity"/>
    <property type="evidence" value="ECO:0007669"/>
    <property type="project" value="InterPro"/>
</dbReference>
<accession>A0A2J6RED1</accession>
<dbReference type="Pfam" id="PF13350">
    <property type="entry name" value="Y_phosphatase3"/>
    <property type="match status" value="1"/>
</dbReference>
<dbReference type="Proteomes" id="UP000235786">
    <property type="component" value="Unassembled WGS sequence"/>
</dbReference>
<evidence type="ECO:0000259" key="1">
    <source>
        <dbReference type="PROSITE" id="PS50056"/>
    </source>
</evidence>
<dbReference type="InterPro" id="IPR026893">
    <property type="entry name" value="Tyr/Ser_Pase_IphP-type"/>
</dbReference>
<dbReference type="InterPro" id="IPR029021">
    <property type="entry name" value="Prot-tyrosine_phosphatase-like"/>
</dbReference>
<reference evidence="2 3" key="1">
    <citation type="submission" date="2016-04" db="EMBL/GenBank/DDBJ databases">
        <title>A degradative enzymes factory behind the ericoid mycorrhizal symbiosis.</title>
        <authorList>
            <consortium name="DOE Joint Genome Institute"/>
            <person name="Martino E."/>
            <person name="Morin E."/>
            <person name="Grelet G."/>
            <person name="Kuo A."/>
            <person name="Kohler A."/>
            <person name="Daghino S."/>
            <person name="Barry K."/>
            <person name="Choi C."/>
            <person name="Cichocki N."/>
            <person name="Clum A."/>
            <person name="Copeland A."/>
            <person name="Hainaut M."/>
            <person name="Haridas S."/>
            <person name="Labutti K."/>
            <person name="Lindquist E."/>
            <person name="Lipzen A."/>
            <person name="Khouja H.-R."/>
            <person name="Murat C."/>
            <person name="Ohm R."/>
            <person name="Olson A."/>
            <person name="Spatafora J."/>
            <person name="Veneault-Fourrey C."/>
            <person name="Henrissat B."/>
            <person name="Grigoriev I."/>
            <person name="Martin F."/>
            <person name="Perotto S."/>
        </authorList>
    </citation>
    <scope>NUCLEOTIDE SEQUENCE [LARGE SCALE GENOMIC DNA]</scope>
    <source>
        <strain evidence="2 3">F</strain>
    </source>
</reference>
<dbReference type="PROSITE" id="PS00383">
    <property type="entry name" value="TYR_PHOSPHATASE_1"/>
    <property type="match status" value="1"/>
</dbReference>
<dbReference type="InterPro" id="IPR016130">
    <property type="entry name" value="Tyr_Pase_AS"/>
</dbReference>
<dbReference type="PROSITE" id="PS50056">
    <property type="entry name" value="TYR_PHOSPHATASE_2"/>
    <property type="match status" value="1"/>
</dbReference>
<keyword evidence="3" id="KW-1185">Reference proteome</keyword>
<sequence length="307" mass="33231">MASNIDLPTVLEIPMSTTLEESQVTQIITSPPFLPIPHVLNLRSLSAPSLRPNLIFRSGSLDHLPASSLTPLHSTYNITTIIDLRSAKERAEYPSPSIPGVETLWIPSSADAAVGIGAANVAPKTVLKGIDFGSFVGNGGVDGYVRMYGGILQTHKEAYKTVFERLRDEDGGLLFHCTAGKDRTGILAALILGLVDAPPEVIARDYALTRVGVETRRDHLLGVMINNMAEHGIDKPFEVPGFEEICGVKGPIILAVLKWMDGKWGVEAQEPEGKVLYPGVHGYLTQELGFSTEDLEKIKRNLVVSEA</sequence>
<protein>
    <recommendedName>
        <fullName evidence="1">Tyrosine specific protein phosphatases domain-containing protein</fullName>
    </recommendedName>
</protein>